<dbReference type="RefSeq" id="WP_223092128.1">
    <property type="nucleotide sequence ID" value="NZ_CP061913.1"/>
</dbReference>
<dbReference type="CDD" id="cd00090">
    <property type="entry name" value="HTH_ARSR"/>
    <property type="match status" value="1"/>
</dbReference>
<keyword evidence="6" id="KW-1185">Reference proteome</keyword>
<feature type="domain" description="HTH marR-type" evidence="4">
    <location>
        <begin position="23"/>
        <end position="158"/>
    </location>
</feature>
<evidence type="ECO:0000256" key="1">
    <source>
        <dbReference type="ARBA" id="ARBA00023015"/>
    </source>
</evidence>
<comment type="caution">
    <text evidence="5">The sequence shown here is derived from an EMBL/GenBank/DDBJ whole genome shotgun (WGS) entry which is preliminary data.</text>
</comment>
<proteinExistence type="predicted"/>
<dbReference type="Pfam" id="PF12802">
    <property type="entry name" value="MarR_2"/>
    <property type="match status" value="1"/>
</dbReference>
<protein>
    <submittedName>
        <fullName evidence="5">MarR family winged helix-turn-helix transcriptional regulator</fullName>
    </submittedName>
</protein>
<dbReference type="SUPFAM" id="SSF46785">
    <property type="entry name" value="Winged helix' DNA-binding domain"/>
    <property type="match status" value="1"/>
</dbReference>
<keyword evidence="1" id="KW-0805">Transcription regulation</keyword>
<evidence type="ECO:0000313" key="5">
    <source>
        <dbReference type="EMBL" id="MFB9446394.1"/>
    </source>
</evidence>
<organism evidence="5 6">
    <name type="scientific">Dactylosporangium vinaceum</name>
    <dbReference type="NCBI Taxonomy" id="53362"/>
    <lineage>
        <taxon>Bacteria</taxon>
        <taxon>Bacillati</taxon>
        <taxon>Actinomycetota</taxon>
        <taxon>Actinomycetes</taxon>
        <taxon>Micromonosporales</taxon>
        <taxon>Micromonosporaceae</taxon>
        <taxon>Dactylosporangium</taxon>
    </lineage>
</organism>
<evidence type="ECO:0000259" key="4">
    <source>
        <dbReference type="PROSITE" id="PS50995"/>
    </source>
</evidence>
<dbReference type="InterPro" id="IPR000835">
    <property type="entry name" value="HTH_MarR-typ"/>
</dbReference>
<keyword evidence="3" id="KW-0804">Transcription</keyword>
<evidence type="ECO:0000256" key="2">
    <source>
        <dbReference type="ARBA" id="ARBA00023125"/>
    </source>
</evidence>
<dbReference type="InterPro" id="IPR036388">
    <property type="entry name" value="WH-like_DNA-bd_sf"/>
</dbReference>
<dbReference type="SMART" id="SM00347">
    <property type="entry name" value="HTH_MARR"/>
    <property type="match status" value="1"/>
</dbReference>
<dbReference type="PANTHER" id="PTHR42756:SF1">
    <property type="entry name" value="TRANSCRIPTIONAL REPRESSOR OF EMRAB OPERON"/>
    <property type="match status" value="1"/>
</dbReference>
<dbReference type="PRINTS" id="PR00598">
    <property type="entry name" value="HTHMARR"/>
</dbReference>
<reference evidence="5 6" key="1">
    <citation type="submission" date="2024-09" db="EMBL/GenBank/DDBJ databases">
        <authorList>
            <person name="Sun Q."/>
            <person name="Mori K."/>
        </authorList>
    </citation>
    <scope>NUCLEOTIDE SEQUENCE [LARGE SCALE GENOMIC DNA]</scope>
    <source>
        <strain evidence="5 6">JCM 3307</strain>
    </source>
</reference>
<keyword evidence="2" id="KW-0238">DNA-binding</keyword>
<accession>A0ABV5MC23</accession>
<sequence>MEDAADRHVDVWTRELDGLDPVGEAIFVRLAILARHQDRRRREVLAAGGMLRWQFKVLLILRRNGPPYTASPSQLAEHLGLTRGALSARLGAIEEAGWIERAPDAADRRRVHVRLTDAGHAMLTAHISQEGLGESVLLAPLTERERRTLAGLLRKMVLAVQE</sequence>
<name>A0ABV5MC23_9ACTN</name>
<dbReference type="InterPro" id="IPR011991">
    <property type="entry name" value="ArsR-like_HTH"/>
</dbReference>
<dbReference type="Proteomes" id="UP001589608">
    <property type="component" value="Unassembled WGS sequence"/>
</dbReference>
<evidence type="ECO:0000313" key="6">
    <source>
        <dbReference type="Proteomes" id="UP001589608"/>
    </source>
</evidence>
<dbReference type="EMBL" id="JBHMCA010000047">
    <property type="protein sequence ID" value="MFB9446394.1"/>
    <property type="molecule type" value="Genomic_DNA"/>
</dbReference>
<dbReference type="InterPro" id="IPR036390">
    <property type="entry name" value="WH_DNA-bd_sf"/>
</dbReference>
<evidence type="ECO:0000256" key="3">
    <source>
        <dbReference type="ARBA" id="ARBA00023163"/>
    </source>
</evidence>
<dbReference type="PANTHER" id="PTHR42756">
    <property type="entry name" value="TRANSCRIPTIONAL REGULATOR, MARR"/>
    <property type="match status" value="1"/>
</dbReference>
<dbReference type="Gene3D" id="1.10.10.10">
    <property type="entry name" value="Winged helix-like DNA-binding domain superfamily/Winged helix DNA-binding domain"/>
    <property type="match status" value="1"/>
</dbReference>
<dbReference type="PROSITE" id="PS50995">
    <property type="entry name" value="HTH_MARR_2"/>
    <property type="match status" value="1"/>
</dbReference>
<gene>
    <name evidence="5" type="ORF">ACFFTR_25190</name>
</gene>